<dbReference type="STRING" id="553467.SAMN04488063_1114"/>
<dbReference type="AlphaFoldDB" id="A0A1I2NAC5"/>
<evidence type="ECO:0000313" key="2">
    <source>
        <dbReference type="Proteomes" id="UP000198876"/>
    </source>
</evidence>
<keyword evidence="2" id="KW-1185">Reference proteome</keyword>
<reference evidence="2" key="1">
    <citation type="submission" date="2016-10" db="EMBL/GenBank/DDBJ databases">
        <authorList>
            <person name="Varghese N."/>
            <person name="Submissions S."/>
        </authorList>
    </citation>
    <scope>NUCLEOTIDE SEQUENCE [LARGE SCALE GENOMIC DNA]</scope>
    <source>
        <strain evidence="2">CGMCC 1.7739</strain>
    </source>
</reference>
<dbReference type="Proteomes" id="UP000198876">
    <property type="component" value="Unassembled WGS sequence"/>
</dbReference>
<accession>A0A1I2NAC5</accession>
<proteinExistence type="predicted"/>
<name>A0A1I2NAC5_9EURY</name>
<gene>
    <name evidence="1" type="ORF">SAMN04488063_1114</name>
</gene>
<sequence>MENYTLGHLREEDVQMFTLRTGYAITGGTCSLLGAQPAANTTLPFRGIGATKGSYVPKKAK</sequence>
<evidence type="ECO:0000313" key="1">
    <source>
        <dbReference type="EMBL" id="SFG00814.1"/>
    </source>
</evidence>
<organism evidence="1 2">
    <name type="scientific">Halopelagius inordinatus</name>
    <dbReference type="NCBI Taxonomy" id="553467"/>
    <lineage>
        <taxon>Archaea</taxon>
        <taxon>Methanobacteriati</taxon>
        <taxon>Methanobacteriota</taxon>
        <taxon>Stenosarchaea group</taxon>
        <taxon>Halobacteria</taxon>
        <taxon>Halobacteriales</taxon>
        <taxon>Haloferacaceae</taxon>
    </lineage>
</organism>
<dbReference type="EMBL" id="FOOQ01000001">
    <property type="protein sequence ID" value="SFG00814.1"/>
    <property type="molecule type" value="Genomic_DNA"/>
</dbReference>
<protein>
    <submittedName>
        <fullName evidence="1">Uncharacterized protein</fullName>
    </submittedName>
</protein>